<keyword evidence="3" id="KW-1185">Reference proteome</keyword>
<evidence type="ECO:0000256" key="1">
    <source>
        <dbReference type="SAM" id="MobiDB-lite"/>
    </source>
</evidence>
<feature type="non-terminal residue" evidence="2">
    <location>
        <position position="1"/>
    </location>
</feature>
<protein>
    <recommendedName>
        <fullName evidence="4">Retrotransposon Copia-like N-terminal domain-containing protein</fullName>
    </recommendedName>
</protein>
<reference evidence="2 3" key="1">
    <citation type="journal article" date="2023" name="Plants (Basel)">
        <title>Bridging the Gap: Combining Genomics and Transcriptomics Approaches to Understand Stylosanthes scabra, an Orphan Legume from the Brazilian Caatinga.</title>
        <authorList>
            <person name="Ferreira-Neto J.R.C."/>
            <person name="da Silva M.D."/>
            <person name="Binneck E."/>
            <person name="de Melo N.F."/>
            <person name="da Silva R.H."/>
            <person name="de Melo A.L.T.M."/>
            <person name="Pandolfi V."/>
            <person name="Bustamante F.O."/>
            <person name="Brasileiro-Vidal A.C."/>
            <person name="Benko-Iseppon A.M."/>
        </authorList>
    </citation>
    <scope>NUCLEOTIDE SEQUENCE [LARGE SCALE GENOMIC DNA]</scope>
    <source>
        <tissue evidence="2">Leaves</tissue>
    </source>
</reference>
<organism evidence="2 3">
    <name type="scientific">Stylosanthes scabra</name>
    <dbReference type="NCBI Taxonomy" id="79078"/>
    <lineage>
        <taxon>Eukaryota</taxon>
        <taxon>Viridiplantae</taxon>
        <taxon>Streptophyta</taxon>
        <taxon>Embryophyta</taxon>
        <taxon>Tracheophyta</taxon>
        <taxon>Spermatophyta</taxon>
        <taxon>Magnoliopsida</taxon>
        <taxon>eudicotyledons</taxon>
        <taxon>Gunneridae</taxon>
        <taxon>Pentapetalae</taxon>
        <taxon>rosids</taxon>
        <taxon>fabids</taxon>
        <taxon>Fabales</taxon>
        <taxon>Fabaceae</taxon>
        <taxon>Papilionoideae</taxon>
        <taxon>50 kb inversion clade</taxon>
        <taxon>dalbergioids sensu lato</taxon>
        <taxon>Dalbergieae</taxon>
        <taxon>Pterocarpus clade</taxon>
        <taxon>Stylosanthes</taxon>
    </lineage>
</organism>
<comment type="caution">
    <text evidence="2">The sequence shown here is derived from an EMBL/GenBank/DDBJ whole genome shotgun (WGS) entry which is preliminary data.</text>
</comment>
<proteinExistence type="predicted"/>
<evidence type="ECO:0000313" key="3">
    <source>
        <dbReference type="Proteomes" id="UP001341840"/>
    </source>
</evidence>
<gene>
    <name evidence="2" type="ORF">PIB30_037745</name>
</gene>
<evidence type="ECO:0008006" key="4">
    <source>
        <dbReference type="Google" id="ProtNLM"/>
    </source>
</evidence>
<evidence type="ECO:0000313" key="2">
    <source>
        <dbReference type="EMBL" id="MED6146761.1"/>
    </source>
</evidence>
<name>A0ABU6TDG6_9FABA</name>
<sequence length="106" mass="11560">SLVIKIHMALIASTLLNTKNGLVPLTKRLDDGNFYTWKKSVILTLRTLKLQDHFSSDKIPPQFEAVPSPEAESGSVNKSNGVEGEAAATPKKTLTSTPQILQESEK</sequence>
<accession>A0ABU6TDG6</accession>
<dbReference type="Proteomes" id="UP001341840">
    <property type="component" value="Unassembled WGS sequence"/>
</dbReference>
<feature type="compositionally biased region" description="Polar residues" evidence="1">
    <location>
        <begin position="92"/>
        <end position="106"/>
    </location>
</feature>
<feature type="region of interest" description="Disordered" evidence="1">
    <location>
        <begin position="59"/>
        <end position="106"/>
    </location>
</feature>
<dbReference type="EMBL" id="JASCZI010090812">
    <property type="protein sequence ID" value="MED6146761.1"/>
    <property type="molecule type" value="Genomic_DNA"/>
</dbReference>